<proteinExistence type="inferred from homology"/>
<evidence type="ECO:0000256" key="4">
    <source>
        <dbReference type="ARBA" id="ARBA00022807"/>
    </source>
</evidence>
<keyword evidence="3" id="KW-0378">Hydrolase</keyword>
<evidence type="ECO:0000259" key="7">
    <source>
        <dbReference type="PROSITE" id="PS51935"/>
    </source>
</evidence>
<feature type="chain" id="PRO_5035209787" evidence="6">
    <location>
        <begin position="38"/>
        <end position="335"/>
    </location>
</feature>
<dbReference type="Gene3D" id="3.90.1720.10">
    <property type="entry name" value="endopeptidase domain like (from Nostoc punctiforme)"/>
    <property type="match status" value="1"/>
</dbReference>
<keyword evidence="2" id="KW-0645">Protease</keyword>
<comment type="caution">
    <text evidence="8">The sequence shown here is derived from an EMBL/GenBank/DDBJ whole genome shotgun (WGS) entry which is preliminary data.</text>
</comment>
<evidence type="ECO:0000256" key="3">
    <source>
        <dbReference type="ARBA" id="ARBA00022801"/>
    </source>
</evidence>
<feature type="coiled-coil region" evidence="5">
    <location>
        <begin position="152"/>
        <end position="186"/>
    </location>
</feature>
<dbReference type="SUPFAM" id="SSF54001">
    <property type="entry name" value="Cysteine proteinases"/>
    <property type="match status" value="1"/>
</dbReference>
<dbReference type="RefSeq" id="WP_211466473.1">
    <property type="nucleotide sequence ID" value="NZ_JAGSXH010000020.1"/>
</dbReference>
<feature type="signal peptide" evidence="6">
    <location>
        <begin position="1"/>
        <end position="37"/>
    </location>
</feature>
<dbReference type="InterPro" id="IPR000064">
    <property type="entry name" value="NLP_P60_dom"/>
</dbReference>
<organism evidence="8 9">
    <name type="scientific">Actinocrinis puniceicyclus</name>
    <dbReference type="NCBI Taxonomy" id="977794"/>
    <lineage>
        <taxon>Bacteria</taxon>
        <taxon>Bacillati</taxon>
        <taxon>Actinomycetota</taxon>
        <taxon>Actinomycetes</taxon>
        <taxon>Catenulisporales</taxon>
        <taxon>Actinospicaceae</taxon>
        <taxon>Actinocrinis</taxon>
    </lineage>
</organism>
<evidence type="ECO:0000256" key="2">
    <source>
        <dbReference type="ARBA" id="ARBA00022670"/>
    </source>
</evidence>
<evidence type="ECO:0000313" key="8">
    <source>
        <dbReference type="EMBL" id="MBS2963108.1"/>
    </source>
</evidence>
<feature type="coiled-coil region" evidence="5">
    <location>
        <begin position="40"/>
        <end position="95"/>
    </location>
</feature>
<dbReference type="GO" id="GO:0006508">
    <property type="term" value="P:proteolysis"/>
    <property type="evidence" value="ECO:0007669"/>
    <property type="project" value="UniProtKB-KW"/>
</dbReference>
<keyword evidence="9" id="KW-1185">Reference proteome</keyword>
<evidence type="ECO:0000256" key="1">
    <source>
        <dbReference type="ARBA" id="ARBA00007074"/>
    </source>
</evidence>
<name>A0A8J7WKQ8_9ACTN</name>
<accession>A0A8J7WKQ8</accession>
<gene>
    <name evidence="8" type="ORF">KGA66_08635</name>
</gene>
<dbReference type="AlphaFoldDB" id="A0A8J7WKQ8"/>
<dbReference type="PANTHER" id="PTHR47359">
    <property type="entry name" value="PEPTIDOGLYCAN DL-ENDOPEPTIDASE CWLO"/>
    <property type="match status" value="1"/>
</dbReference>
<evidence type="ECO:0000256" key="5">
    <source>
        <dbReference type="SAM" id="Coils"/>
    </source>
</evidence>
<keyword evidence="4" id="KW-0788">Thiol protease</keyword>
<keyword evidence="5" id="KW-0175">Coiled coil</keyword>
<dbReference type="Pfam" id="PF00877">
    <property type="entry name" value="NLPC_P60"/>
    <property type="match status" value="1"/>
</dbReference>
<dbReference type="EMBL" id="JAGSXH010000020">
    <property type="protein sequence ID" value="MBS2963108.1"/>
    <property type="molecule type" value="Genomic_DNA"/>
</dbReference>
<evidence type="ECO:0000256" key="6">
    <source>
        <dbReference type="SAM" id="SignalP"/>
    </source>
</evidence>
<keyword evidence="6" id="KW-0732">Signal</keyword>
<reference evidence="8" key="1">
    <citation type="submission" date="2021-04" db="EMBL/GenBank/DDBJ databases">
        <title>Genome based classification of Actinospica acidithermotolerans sp. nov., an actinobacterium isolated from an Indonesian hot spring.</title>
        <authorList>
            <person name="Kusuma A.B."/>
            <person name="Putra K.E."/>
            <person name="Nafisah S."/>
            <person name="Loh J."/>
            <person name="Nouioui I."/>
            <person name="Goodfellow M."/>
        </authorList>
    </citation>
    <scope>NUCLEOTIDE SEQUENCE</scope>
    <source>
        <strain evidence="8">DSM 45618</strain>
    </source>
</reference>
<feature type="domain" description="NlpC/P60" evidence="7">
    <location>
        <begin position="219"/>
        <end position="335"/>
    </location>
</feature>
<dbReference type="InterPro" id="IPR051794">
    <property type="entry name" value="PG_Endopeptidase_C40"/>
</dbReference>
<sequence>MASHRRAKVPARSVMTLTATTAAAAVGVGLAPTTGHAASVTEIEAQVHALNAQAEQATNVYDGAVEQLATLQKQVDELQGEAATMQQSMNKLLSTLGPLAAAQYRSGSVDPTLELMLQSHPDQYLQQASTMSRLGQNEAMNLKSLKVDQAQLAALRKQAADRISALQQAENQAAAMKKQIVGKFQQAQSLLSQLTYAQQQSFDYSGVTQSEINAVPQASGRAAVAIAFAKSKLGMPYQWGGTGDPSYDCSGLVQAAWAAAGVSLGRTTYDQVNDGYAVPAVLSDLEPGDIIEYNGLEHEALYIGGGLVIHAPTTGEVIQYAHWNMMTISAIRRVS</sequence>
<evidence type="ECO:0000313" key="9">
    <source>
        <dbReference type="Proteomes" id="UP000677913"/>
    </source>
</evidence>
<dbReference type="InterPro" id="IPR038765">
    <property type="entry name" value="Papain-like_cys_pep_sf"/>
</dbReference>
<dbReference type="Proteomes" id="UP000677913">
    <property type="component" value="Unassembled WGS sequence"/>
</dbReference>
<dbReference type="GO" id="GO:0008234">
    <property type="term" value="F:cysteine-type peptidase activity"/>
    <property type="evidence" value="ECO:0007669"/>
    <property type="project" value="UniProtKB-KW"/>
</dbReference>
<dbReference type="PANTHER" id="PTHR47359:SF3">
    <property type="entry name" value="NLP_P60 DOMAIN-CONTAINING PROTEIN-RELATED"/>
    <property type="match status" value="1"/>
</dbReference>
<dbReference type="PROSITE" id="PS51935">
    <property type="entry name" value="NLPC_P60"/>
    <property type="match status" value="1"/>
</dbReference>
<comment type="similarity">
    <text evidence="1">Belongs to the peptidase C40 family.</text>
</comment>
<protein>
    <submittedName>
        <fullName evidence="8">C40 family peptidase</fullName>
    </submittedName>
</protein>